<dbReference type="EMBL" id="FQNC01000119">
    <property type="protein sequence ID" value="SGZ33439.1"/>
    <property type="molecule type" value="Genomic_DNA"/>
</dbReference>
<keyword evidence="3" id="KW-1185">Reference proteome</keyword>
<gene>
    <name evidence="2" type="primary">BQ5605_C041g11965</name>
    <name evidence="2" type="ORF">BQ5605_C041G11965</name>
</gene>
<organism evidence="2 3">
    <name type="scientific">Microbotryum silenes-dioicae</name>
    <dbReference type="NCBI Taxonomy" id="796604"/>
    <lineage>
        <taxon>Eukaryota</taxon>
        <taxon>Fungi</taxon>
        <taxon>Dikarya</taxon>
        <taxon>Basidiomycota</taxon>
        <taxon>Pucciniomycotina</taxon>
        <taxon>Microbotryomycetes</taxon>
        <taxon>Microbotryales</taxon>
        <taxon>Microbotryaceae</taxon>
        <taxon>Microbotryum</taxon>
    </lineage>
</organism>
<evidence type="ECO:0000313" key="2">
    <source>
        <dbReference type="EMBL" id="SGZ33439.1"/>
    </source>
</evidence>
<evidence type="ECO:0000313" key="3">
    <source>
        <dbReference type="Proteomes" id="UP000249464"/>
    </source>
</evidence>
<accession>A0A2X0PPJ4</accession>
<reference evidence="2 3" key="1">
    <citation type="submission" date="2016-11" db="EMBL/GenBank/DDBJ databases">
        <authorList>
            <person name="Jaros S."/>
            <person name="Januszkiewicz K."/>
            <person name="Wedrychowicz H."/>
        </authorList>
    </citation>
    <scope>NUCLEOTIDE SEQUENCE [LARGE SCALE GENOMIC DNA]</scope>
</reference>
<evidence type="ECO:0000256" key="1">
    <source>
        <dbReference type="SAM" id="MobiDB-lite"/>
    </source>
</evidence>
<feature type="region of interest" description="Disordered" evidence="1">
    <location>
        <begin position="1"/>
        <end position="96"/>
    </location>
</feature>
<feature type="compositionally biased region" description="Low complexity" evidence="1">
    <location>
        <begin position="51"/>
        <end position="62"/>
    </location>
</feature>
<protein>
    <submittedName>
        <fullName evidence="2">BQ5605_C041g11965 protein</fullName>
    </submittedName>
</protein>
<name>A0A2X0PPJ4_9BASI</name>
<sequence>MRLRVRANESRSNRDAQASCIGGDPTLSKVYPSSSTEVYPSLSSEVLPHPVSSVKKSTASTVPHCSRRLTQSTPSQLPPWKGTTSPPHPKQSSSTS</sequence>
<feature type="compositionally biased region" description="Basic and acidic residues" evidence="1">
    <location>
        <begin position="1"/>
        <end position="14"/>
    </location>
</feature>
<proteinExistence type="predicted"/>
<feature type="compositionally biased region" description="Polar residues" evidence="1">
    <location>
        <begin position="82"/>
        <end position="96"/>
    </location>
</feature>
<dbReference type="AlphaFoldDB" id="A0A2X0PPJ4"/>
<dbReference type="Proteomes" id="UP000249464">
    <property type="component" value="Unassembled WGS sequence"/>
</dbReference>
<feature type="compositionally biased region" description="Polar residues" evidence="1">
    <location>
        <begin position="31"/>
        <end position="44"/>
    </location>
</feature>